<keyword evidence="3" id="KW-1185">Reference proteome</keyword>
<name>A0A1M7M4R8_9BACT</name>
<dbReference type="EMBL" id="FRCY01000004">
    <property type="protein sequence ID" value="SHM85694.1"/>
    <property type="molecule type" value="Genomic_DNA"/>
</dbReference>
<proteinExistence type="predicted"/>
<gene>
    <name evidence="2" type="ORF">SAMN04488057_10498</name>
</gene>
<keyword evidence="1" id="KW-0732">Signal</keyword>
<protein>
    <recommendedName>
        <fullName evidence="4">DUF4168 domain-containing protein</fullName>
    </recommendedName>
</protein>
<dbReference type="OrthoDB" id="825862at2"/>
<dbReference type="STRING" id="388280.SAMN04488057_10498"/>
<dbReference type="AlphaFoldDB" id="A0A1M7M4R8"/>
<sequence>MKRLFVLAFLMLGVIGFQAQAQDEAEEEITDEELAKFAAVEDSVMAFYDQKNEELVDMIKNNEVIEGAARYNEIKGAWEDEEKLAEIEITDEEKAAYEEILEFMGSLSNEVRDLKIGLIKNDDILGVATYNKVNKAMKENPEIQEKVDSMIADLKEKRTVESEDEAAADAG</sequence>
<dbReference type="RefSeq" id="WP_073093916.1">
    <property type="nucleotide sequence ID" value="NZ_FRCY01000004.1"/>
</dbReference>
<dbReference type="Proteomes" id="UP000184513">
    <property type="component" value="Unassembled WGS sequence"/>
</dbReference>
<reference evidence="2 3" key="1">
    <citation type="submission" date="2016-11" db="EMBL/GenBank/DDBJ databases">
        <authorList>
            <person name="Jaros S."/>
            <person name="Januszkiewicz K."/>
            <person name="Wedrychowicz H."/>
        </authorList>
    </citation>
    <scope>NUCLEOTIDE SEQUENCE [LARGE SCALE GENOMIC DNA]</scope>
    <source>
        <strain evidence="2 3">CGMCC 1.6102</strain>
    </source>
</reference>
<feature type="signal peptide" evidence="1">
    <location>
        <begin position="1"/>
        <end position="21"/>
    </location>
</feature>
<evidence type="ECO:0000313" key="2">
    <source>
        <dbReference type="EMBL" id="SHM85694.1"/>
    </source>
</evidence>
<organism evidence="2 3">
    <name type="scientific">Cyclobacterium lianum</name>
    <dbReference type="NCBI Taxonomy" id="388280"/>
    <lineage>
        <taxon>Bacteria</taxon>
        <taxon>Pseudomonadati</taxon>
        <taxon>Bacteroidota</taxon>
        <taxon>Cytophagia</taxon>
        <taxon>Cytophagales</taxon>
        <taxon>Cyclobacteriaceae</taxon>
        <taxon>Cyclobacterium</taxon>
    </lineage>
</organism>
<evidence type="ECO:0008006" key="4">
    <source>
        <dbReference type="Google" id="ProtNLM"/>
    </source>
</evidence>
<evidence type="ECO:0000256" key="1">
    <source>
        <dbReference type="SAM" id="SignalP"/>
    </source>
</evidence>
<feature type="chain" id="PRO_5012726228" description="DUF4168 domain-containing protein" evidence="1">
    <location>
        <begin position="22"/>
        <end position="171"/>
    </location>
</feature>
<evidence type="ECO:0000313" key="3">
    <source>
        <dbReference type="Proteomes" id="UP000184513"/>
    </source>
</evidence>
<accession>A0A1M7M4R8</accession>